<dbReference type="AlphaFoldDB" id="A0AAE1ALD9"/>
<dbReference type="Proteomes" id="UP001283361">
    <property type="component" value="Unassembled WGS sequence"/>
</dbReference>
<reference evidence="2" key="1">
    <citation type="journal article" date="2023" name="G3 (Bethesda)">
        <title>A reference genome for the long-term kleptoplast-retaining sea slug Elysia crispata morphotype clarki.</title>
        <authorList>
            <person name="Eastman K.E."/>
            <person name="Pendleton A.L."/>
            <person name="Shaikh M.A."/>
            <person name="Suttiyut T."/>
            <person name="Ogas R."/>
            <person name="Tomko P."/>
            <person name="Gavelis G."/>
            <person name="Widhalm J.R."/>
            <person name="Wisecaver J.H."/>
        </authorList>
    </citation>
    <scope>NUCLEOTIDE SEQUENCE</scope>
    <source>
        <strain evidence="2">ECLA1</strain>
    </source>
</reference>
<sequence length="164" mass="18706">MFLKDQNTVRKARSNVEEDTTPPLLDGFDTEYETEEREVTKAAKKRKGQDEDLLAMACQTLKSSKDQDRHDTFGKNVANSLRQMTTEQQIFAEKIISDVLFEGRLGNLNRMTRFDLGNQYAPAQPLPTSSTSYSMHHQIMPQNSAYYSQPGSSSSMESYRSYDN</sequence>
<keyword evidence="3" id="KW-1185">Reference proteome</keyword>
<proteinExistence type="predicted"/>
<dbReference type="PANTHER" id="PTHR21505">
    <property type="entry name" value="MADF DOMAIN-CONTAINING PROTEIN-RELATED"/>
    <property type="match status" value="1"/>
</dbReference>
<protein>
    <submittedName>
        <fullName evidence="2">Uncharacterized protein</fullName>
    </submittedName>
</protein>
<organism evidence="2 3">
    <name type="scientific">Elysia crispata</name>
    <name type="common">lettuce slug</name>
    <dbReference type="NCBI Taxonomy" id="231223"/>
    <lineage>
        <taxon>Eukaryota</taxon>
        <taxon>Metazoa</taxon>
        <taxon>Spiralia</taxon>
        <taxon>Lophotrochozoa</taxon>
        <taxon>Mollusca</taxon>
        <taxon>Gastropoda</taxon>
        <taxon>Heterobranchia</taxon>
        <taxon>Euthyneura</taxon>
        <taxon>Panpulmonata</taxon>
        <taxon>Sacoglossa</taxon>
        <taxon>Placobranchoidea</taxon>
        <taxon>Plakobranchidae</taxon>
        <taxon>Elysia</taxon>
    </lineage>
</organism>
<name>A0AAE1ALD9_9GAST</name>
<dbReference type="EMBL" id="JAWDGP010001678">
    <property type="protein sequence ID" value="KAK3789306.1"/>
    <property type="molecule type" value="Genomic_DNA"/>
</dbReference>
<feature type="region of interest" description="Disordered" evidence="1">
    <location>
        <begin position="144"/>
        <end position="164"/>
    </location>
</feature>
<evidence type="ECO:0000313" key="2">
    <source>
        <dbReference type="EMBL" id="KAK3789306.1"/>
    </source>
</evidence>
<evidence type="ECO:0000256" key="1">
    <source>
        <dbReference type="SAM" id="MobiDB-lite"/>
    </source>
</evidence>
<comment type="caution">
    <text evidence="2">The sequence shown here is derived from an EMBL/GenBank/DDBJ whole genome shotgun (WGS) entry which is preliminary data.</text>
</comment>
<feature type="region of interest" description="Disordered" evidence="1">
    <location>
        <begin position="1"/>
        <end position="49"/>
    </location>
</feature>
<evidence type="ECO:0000313" key="3">
    <source>
        <dbReference type="Proteomes" id="UP001283361"/>
    </source>
</evidence>
<accession>A0AAE1ALD9</accession>
<gene>
    <name evidence="2" type="ORF">RRG08_001696</name>
</gene>
<dbReference type="PANTHER" id="PTHR21505:SF8">
    <property type="entry name" value="DPT-YFP REPRESSOR BY OVEREXPRESSION, ISOFORM D-RELATED"/>
    <property type="match status" value="1"/>
</dbReference>